<organism evidence="2 3">
    <name type="scientific">Frondihabitans sucicola</name>
    <dbReference type="NCBI Taxonomy" id="1268041"/>
    <lineage>
        <taxon>Bacteria</taxon>
        <taxon>Bacillati</taxon>
        <taxon>Actinomycetota</taxon>
        <taxon>Actinomycetes</taxon>
        <taxon>Micrococcales</taxon>
        <taxon>Microbacteriaceae</taxon>
        <taxon>Frondihabitans</taxon>
    </lineage>
</organism>
<feature type="domain" description="Elongation factor G-binding protein C-terminal treble-clef zinc-finger" evidence="1">
    <location>
        <begin position="9"/>
        <end position="160"/>
    </location>
</feature>
<dbReference type="InterPro" id="IPR032330">
    <property type="entry name" value="EF-G-binding_C"/>
</dbReference>
<reference evidence="3" key="1">
    <citation type="journal article" date="2019" name="Int. J. Syst. Evol. Microbiol.">
        <title>The Global Catalogue of Microorganisms (GCM) 10K type strain sequencing project: providing services to taxonomists for standard genome sequencing and annotation.</title>
        <authorList>
            <consortium name="The Broad Institute Genomics Platform"/>
            <consortium name="The Broad Institute Genome Sequencing Center for Infectious Disease"/>
            <person name="Wu L."/>
            <person name="Ma J."/>
        </authorList>
    </citation>
    <scope>NUCLEOTIDE SEQUENCE [LARGE SCALE GENOMIC DNA]</scope>
    <source>
        <strain evidence="3">NBRC 108728</strain>
    </source>
</reference>
<evidence type="ECO:0000313" key="2">
    <source>
        <dbReference type="EMBL" id="BDZ48900.1"/>
    </source>
</evidence>
<name>A0ABN6XZ28_9MICO</name>
<dbReference type="Proteomes" id="UP001321486">
    <property type="component" value="Chromosome"/>
</dbReference>
<evidence type="ECO:0000313" key="3">
    <source>
        <dbReference type="Proteomes" id="UP001321486"/>
    </source>
</evidence>
<evidence type="ECO:0000259" key="1">
    <source>
        <dbReference type="Pfam" id="PF16571"/>
    </source>
</evidence>
<keyword evidence="3" id="KW-1185">Reference proteome</keyword>
<accession>A0ABN6XZ28</accession>
<protein>
    <recommendedName>
        <fullName evidence="1">Elongation factor G-binding protein C-terminal treble-clef zinc-finger domain-containing protein</fullName>
    </recommendedName>
</protein>
<dbReference type="RefSeq" id="WP_286345804.1">
    <property type="nucleotide sequence ID" value="NZ_AP027732.1"/>
</dbReference>
<dbReference type="Pfam" id="PF16571">
    <property type="entry name" value="FBP_C"/>
    <property type="match status" value="1"/>
</dbReference>
<dbReference type="EMBL" id="AP027732">
    <property type="protein sequence ID" value="BDZ48900.1"/>
    <property type="molecule type" value="Genomic_DNA"/>
</dbReference>
<sequence length="164" mass="18084">MLPLTEKIIRASFANASRKEVSVLTLPPDFDELDWEAVDYLGWRDPKMSKRSYVVVPSGEGEVTAILLREADARPAARAQCTWCQDVKLPNDVVFFSAKRAGAAGRNGDTVGTLVCAEFQCSTNVRRPVPPAYLGFDVDAAREERILALRERAAAFAENVLRPS</sequence>
<proteinExistence type="predicted"/>
<gene>
    <name evidence="2" type="ORF">GCM10025867_11410</name>
</gene>